<proteinExistence type="predicted"/>
<keyword evidence="3" id="KW-1185">Reference proteome</keyword>
<accession>A0A1B7MLP2</accession>
<dbReference type="PROSITE" id="PS50096">
    <property type="entry name" value="IQ"/>
    <property type="match status" value="1"/>
</dbReference>
<gene>
    <name evidence="2" type="ORF">K503DRAFT_518952</name>
</gene>
<dbReference type="EMBL" id="KV448758">
    <property type="protein sequence ID" value="OAX33501.1"/>
    <property type="molecule type" value="Genomic_DNA"/>
</dbReference>
<organism evidence="2 3">
    <name type="scientific">Rhizopogon vinicolor AM-OR11-026</name>
    <dbReference type="NCBI Taxonomy" id="1314800"/>
    <lineage>
        <taxon>Eukaryota</taxon>
        <taxon>Fungi</taxon>
        <taxon>Dikarya</taxon>
        <taxon>Basidiomycota</taxon>
        <taxon>Agaricomycotina</taxon>
        <taxon>Agaricomycetes</taxon>
        <taxon>Agaricomycetidae</taxon>
        <taxon>Boletales</taxon>
        <taxon>Suillineae</taxon>
        <taxon>Rhizopogonaceae</taxon>
        <taxon>Rhizopogon</taxon>
    </lineage>
</organism>
<dbReference type="STRING" id="1314800.A0A1B7MLP2"/>
<protein>
    <submittedName>
        <fullName evidence="2">Uncharacterized protein</fullName>
    </submittedName>
</protein>
<dbReference type="Proteomes" id="UP000092154">
    <property type="component" value="Unassembled WGS sequence"/>
</dbReference>
<reference evidence="2 3" key="1">
    <citation type="submission" date="2016-06" db="EMBL/GenBank/DDBJ databases">
        <title>Comparative genomics of the ectomycorrhizal sister species Rhizopogon vinicolor and Rhizopogon vesiculosus (Basidiomycota: Boletales) reveals a divergence of the mating type B locus.</title>
        <authorList>
            <consortium name="DOE Joint Genome Institute"/>
            <person name="Mujic A.B."/>
            <person name="Kuo A."/>
            <person name="Tritt A."/>
            <person name="Lipzen A."/>
            <person name="Chen C."/>
            <person name="Johnson J."/>
            <person name="Sharma A."/>
            <person name="Barry K."/>
            <person name="Grigoriev I.V."/>
            <person name="Spatafora J.W."/>
        </authorList>
    </citation>
    <scope>NUCLEOTIDE SEQUENCE [LARGE SCALE GENOMIC DNA]</scope>
    <source>
        <strain evidence="2 3">AM-OR11-026</strain>
    </source>
</reference>
<evidence type="ECO:0000313" key="3">
    <source>
        <dbReference type="Proteomes" id="UP000092154"/>
    </source>
</evidence>
<feature type="region of interest" description="Disordered" evidence="1">
    <location>
        <begin position="452"/>
        <end position="483"/>
    </location>
</feature>
<sequence>MCYESPVFSQCLTFIVSGGCLRENCLQEHVPISKLDRTRYNTRVAIHIWQILILQLMYSIHPCVDRQDRIDRRDSMRNWLNHLYEALNPPFFIQGSLADLDMSLMPFRLDGMRVVKTWIRESFYSLDTFYMRPQFLTALMRITSLSVAFDRNNAPTYISRAKCIFRSRPTELHRKGDNRYMVEDLFNSYFGTSRSSISSGILYILHVLNNRLYYNISVLCDCIEDICSAFVIKYRLDPKFNDLPLHSVVLPCNWLISPHKFTSGKEVKVSLMGMLLDAIARVVEVLRMEVGMEFLWLTQTTLTPVLRNVFISRICRILCLVGHNIRHRSIKDKINNIMLSLHKNTPPSNWRTANYRKLVDDIVKNLALFPGGERPIHDGYLRALLAFDDNKGVSNLVHLVHKSGRPWLYHVRQVSYEKVIEIPHLLSSYEEVVQSTLRVEAPAFVPRLKHRKDHTEVMQDDEKEIAEPQPEEFEGEEERQGDVAANADAGDSLETLDEAVASFAPDLDESLRAKGPSEEEEKSAYKIQKAYRRYIRRRSSRAVNAEIDATFMACLKETQSSEWRQGYYSLLFLGPLPHLLVCLERGIALTHTAKAKTKGLLNKESHERLEELGRQRSEIAALLKTGVKLRKQLEPSSPAHRARDIDALKRAVIQVKEFMQRVPANMQDMQSEFQVAYKGIVAEKKRKPKERPALNVEDIDHTFPI</sequence>
<feature type="compositionally biased region" description="Acidic residues" evidence="1">
    <location>
        <begin position="458"/>
        <end position="479"/>
    </location>
</feature>
<dbReference type="OrthoDB" id="2673178at2759"/>
<evidence type="ECO:0000313" key="2">
    <source>
        <dbReference type="EMBL" id="OAX33501.1"/>
    </source>
</evidence>
<evidence type="ECO:0000256" key="1">
    <source>
        <dbReference type="SAM" id="MobiDB-lite"/>
    </source>
</evidence>
<dbReference type="AlphaFoldDB" id="A0A1B7MLP2"/>
<dbReference type="InParanoid" id="A0A1B7MLP2"/>
<name>A0A1B7MLP2_9AGAM</name>